<feature type="region of interest" description="Disordered" evidence="1">
    <location>
        <begin position="52"/>
        <end position="72"/>
    </location>
</feature>
<comment type="caution">
    <text evidence="2">The sequence shown here is derived from an EMBL/GenBank/DDBJ whole genome shotgun (WGS) entry which is preliminary data.</text>
</comment>
<organism evidence="2 3">
    <name type="scientific">Actinoalloteichus caeruleus DSM 43889</name>
    <dbReference type="NCBI Taxonomy" id="1120930"/>
    <lineage>
        <taxon>Bacteria</taxon>
        <taxon>Bacillati</taxon>
        <taxon>Actinomycetota</taxon>
        <taxon>Actinomycetes</taxon>
        <taxon>Pseudonocardiales</taxon>
        <taxon>Pseudonocardiaceae</taxon>
        <taxon>Actinoalloteichus</taxon>
        <taxon>Actinoalloteichus cyanogriseus</taxon>
    </lineage>
</organism>
<evidence type="ECO:0000313" key="3">
    <source>
        <dbReference type="Proteomes" id="UP000791080"/>
    </source>
</evidence>
<feature type="compositionally biased region" description="Basic and acidic residues" evidence="1">
    <location>
        <begin position="58"/>
        <end position="72"/>
    </location>
</feature>
<dbReference type="EMBL" id="AUBJ02000001">
    <property type="protein sequence ID" value="MCP2331142.1"/>
    <property type="molecule type" value="Genomic_DNA"/>
</dbReference>
<reference evidence="2 3" key="1">
    <citation type="submission" date="2022-06" db="EMBL/GenBank/DDBJ databases">
        <title>Genomic Encyclopedia of Type Strains, Phase I: the one thousand microbial genomes (KMG-I) project.</title>
        <authorList>
            <person name="Kyrpides N."/>
        </authorList>
    </citation>
    <scope>NUCLEOTIDE SEQUENCE [LARGE SCALE GENOMIC DNA]</scope>
    <source>
        <strain evidence="2 3">DSM 43889</strain>
    </source>
</reference>
<dbReference type="Proteomes" id="UP000791080">
    <property type="component" value="Unassembled WGS sequence"/>
</dbReference>
<proteinExistence type="predicted"/>
<accession>A0ABT1JF78</accession>
<keyword evidence="3" id="KW-1185">Reference proteome</keyword>
<evidence type="ECO:0000313" key="2">
    <source>
        <dbReference type="EMBL" id="MCP2331142.1"/>
    </source>
</evidence>
<sequence length="72" mass="7907">MRLDRFRELLREQFAAHPGIASIEEYQVPSTTGFAVRFSDGVTIRLRAFATAPPGGDDTSKPEKIVVKSDVG</sequence>
<gene>
    <name evidence="2" type="ORF">G443_001412</name>
</gene>
<name>A0ABT1JF78_ACTCY</name>
<evidence type="ECO:0000256" key="1">
    <source>
        <dbReference type="SAM" id="MobiDB-lite"/>
    </source>
</evidence>
<protein>
    <submittedName>
        <fullName evidence="2">Uncharacterized protein</fullName>
    </submittedName>
</protein>
<dbReference type="RefSeq" id="WP_026420526.1">
    <property type="nucleotide sequence ID" value="NZ_AUBJ02000001.1"/>
</dbReference>